<dbReference type="RefSeq" id="WP_349231662.1">
    <property type="nucleotide sequence ID" value="NZ_JBBMFK010000011.1"/>
</dbReference>
<reference evidence="4 5" key="1">
    <citation type="submission" date="2024-03" db="EMBL/GenBank/DDBJ databases">
        <title>Human intestinal bacterial collection.</title>
        <authorList>
            <person name="Pauvert C."/>
            <person name="Hitch T.C.A."/>
            <person name="Clavel T."/>
        </authorList>
    </citation>
    <scope>NUCLEOTIDE SEQUENCE [LARGE SCALE GENOMIC DNA]</scope>
    <source>
        <strain evidence="4 5">CLA-AP-H29</strain>
    </source>
</reference>
<dbReference type="Gene3D" id="1.10.260.40">
    <property type="entry name" value="lambda repressor-like DNA-binding domains"/>
    <property type="match status" value="1"/>
</dbReference>
<protein>
    <submittedName>
        <fullName evidence="4">Helix-turn-helix transcriptional regulator</fullName>
    </submittedName>
</protein>
<dbReference type="Pfam" id="PF01381">
    <property type="entry name" value="HTH_3"/>
    <property type="match status" value="1"/>
</dbReference>
<dbReference type="SUPFAM" id="SSF47413">
    <property type="entry name" value="lambda repressor-like DNA-binding domains"/>
    <property type="match status" value="1"/>
</dbReference>
<keyword evidence="2" id="KW-1133">Transmembrane helix</keyword>
<evidence type="ECO:0000313" key="5">
    <source>
        <dbReference type="Proteomes" id="UP001464378"/>
    </source>
</evidence>
<feature type="transmembrane region" description="Helical" evidence="2">
    <location>
        <begin position="108"/>
        <end position="127"/>
    </location>
</feature>
<keyword evidence="5" id="KW-1185">Reference proteome</keyword>
<proteinExistence type="predicted"/>
<keyword evidence="2" id="KW-0812">Transmembrane</keyword>
<dbReference type="Proteomes" id="UP001464378">
    <property type="component" value="Unassembled WGS sequence"/>
</dbReference>
<organism evidence="4 5">
    <name type="scientific">Pseudoflavonifractor intestinihominis</name>
    <dbReference type="NCBI Taxonomy" id="3133171"/>
    <lineage>
        <taxon>Bacteria</taxon>
        <taxon>Bacillati</taxon>
        <taxon>Bacillota</taxon>
        <taxon>Clostridia</taxon>
        <taxon>Eubacteriales</taxon>
        <taxon>Oscillospiraceae</taxon>
        <taxon>Pseudoflavonifractor</taxon>
    </lineage>
</organism>
<keyword evidence="2" id="KW-0472">Membrane</keyword>
<dbReference type="PROSITE" id="PS50943">
    <property type="entry name" value="HTH_CROC1"/>
    <property type="match status" value="1"/>
</dbReference>
<sequence length="409" mass="44102">MTLGQRIAALRKEKGLSQEGLGELVGVSRQAVSKWEADKTVPDVNNCIAMSRVFGISLAGLLEVEEPLGDGAEQASGEQLSEEQLAMVEAVVTRYLEQRKRRIRPGPLILGGILVLALVVLPAWNWLTQLERRMSGMSREMEELEWKIVSGVGEKFTATLEAESSLVTDWSCILSAVDLAADTAAYDIAVTMKEVGEDTTVSFLARSDGEQVTVTGAREEQVFTAQLICPLSDDIQIYLVADTAGVSRTQQLYTAMRLAERYSVGLGGTVTSGSLSENGLTEDASVMAEVTVDCSDPYNVGTRPEVVRLEVGVLVGEKLVKTIPVDTQEGGIVVEPNWSLSTYVNVPLGDVSAQAGDALAIVLFSEDNVGRRTSHILGYYQIGEEGAAEPDLLKISELDDGTWGLDAWE</sequence>
<evidence type="ECO:0000259" key="3">
    <source>
        <dbReference type="PROSITE" id="PS50943"/>
    </source>
</evidence>
<accession>A0ABV1E9W1</accession>
<evidence type="ECO:0000256" key="1">
    <source>
        <dbReference type="ARBA" id="ARBA00023125"/>
    </source>
</evidence>
<dbReference type="InterPro" id="IPR010982">
    <property type="entry name" value="Lambda_DNA-bd_dom_sf"/>
</dbReference>
<dbReference type="EMBL" id="JBBMFK010000011">
    <property type="protein sequence ID" value="MEQ2443447.1"/>
    <property type="molecule type" value="Genomic_DNA"/>
</dbReference>
<name>A0ABV1E9W1_9FIRM</name>
<dbReference type="InterPro" id="IPR001387">
    <property type="entry name" value="Cro/C1-type_HTH"/>
</dbReference>
<dbReference type="PANTHER" id="PTHR46558">
    <property type="entry name" value="TRACRIPTIONAL REGULATORY PROTEIN-RELATED-RELATED"/>
    <property type="match status" value="1"/>
</dbReference>
<dbReference type="SMART" id="SM00530">
    <property type="entry name" value="HTH_XRE"/>
    <property type="match status" value="1"/>
</dbReference>
<evidence type="ECO:0000313" key="4">
    <source>
        <dbReference type="EMBL" id="MEQ2443447.1"/>
    </source>
</evidence>
<comment type="caution">
    <text evidence="4">The sequence shown here is derived from an EMBL/GenBank/DDBJ whole genome shotgun (WGS) entry which is preliminary data.</text>
</comment>
<keyword evidence="1" id="KW-0238">DNA-binding</keyword>
<feature type="domain" description="HTH cro/C1-type" evidence="3">
    <location>
        <begin position="7"/>
        <end position="61"/>
    </location>
</feature>
<dbReference type="PANTHER" id="PTHR46558:SF11">
    <property type="entry name" value="HTH-TYPE TRANSCRIPTIONAL REGULATOR XRE"/>
    <property type="match status" value="1"/>
</dbReference>
<dbReference type="CDD" id="cd00093">
    <property type="entry name" value="HTH_XRE"/>
    <property type="match status" value="1"/>
</dbReference>
<gene>
    <name evidence="4" type="ORF">WMO64_08180</name>
</gene>
<evidence type="ECO:0000256" key="2">
    <source>
        <dbReference type="SAM" id="Phobius"/>
    </source>
</evidence>